<keyword evidence="3" id="KW-1185">Reference proteome</keyword>
<feature type="region of interest" description="Disordered" evidence="1">
    <location>
        <begin position="625"/>
        <end position="647"/>
    </location>
</feature>
<dbReference type="Proteomes" id="UP001501470">
    <property type="component" value="Unassembled WGS sequence"/>
</dbReference>
<evidence type="ECO:0000256" key="1">
    <source>
        <dbReference type="SAM" id="MobiDB-lite"/>
    </source>
</evidence>
<organism evidence="2 3">
    <name type="scientific">Dactylosporangium maewongense</name>
    <dbReference type="NCBI Taxonomy" id="634393"/>
    <lineage>
        <taxon>Bacteria</taxon>
        <taxon>Bacillati</taxon>
        <taxon>Actinomycetota</taxon>
        <taxon>Actinomycetes</taxon>
        <taxon>Micromonosporales</taxon>
        <taxon>Micromonosporaceae</taxon>
        <taxon>Dactylosporangium</taxon>
    </lineage>
</organism>
<accession>A0ABN2CLT0</accession>
<gene>
    <name evidence="2" type="ORF">GCM10009827_097550</name>
</gene>
<sequence>MAGATASVRYIDADVSDGAVVGVLELVDERLETIARTPLRAAEPAVVAMDPGRYLAIGYLPGQGRLRATLAVPDRSEAVLTARPAPLRDRPTWLRAWEYERRGWRPSRGCTIEESGGGNLDVTVIARRSARLTGVQVGTDTAHTPILVVPRDTPLRIAAGEEPGTWVVAPPPDAATTLLQLLFRGQLTLAGVVADDILLDRARAVAYVADPQLLDLAVGYYLLRIGDPRAADWVDTLAGQYPDSVDATVLWVTQQQYRAEPDESRIAAGLQRASFGELPFVAEGLRLLITGLVDLPDLHDTATLRRLRSYLAALHDGPLTAFTGADPDRPGTVLPYGPPPGEVTLIPNSPPPAPTTATAPSAAAETRAASAEARDGRTVEATALALQALSRTGFDGSTDFLEVTAEGVVVAATVAPGDAGGMDVALAVYVDNRPTADLTAQSAALTHAGGQVLGVFDDSGSVRFRGVTGGRWRVQLDRLATTLRLPVQLFALPLAGDSAVVYASGPVARPAETRIQLPWRGLRLVLRQRERRYHLEVAAAPVEEFLVTVIEYGTAASDRVVVIVPVPTDGSPTSSVVLLAGFDPRQPWHVSAPFPAAGLVGWPAEQVRSSVQAAVTPATRDTWRSLAASLSDPHRSTITSSAGQEQR</sequence>
<reference evidence="2 3" key="1">
    <citation type="journal article" date="2019" name="Int. J. Syst. Evol. Microbiol.">
        <title>The Global Catalogue of Microorganisms (GCM) 10K type strain sequencing project: providing services to taxonomists for standard genome sequencing and annotation.</title>
        <authorList>
            <consortium name="The Broad Institute Genomics Platform"/>
            <consortium name="The Broad Institute Genome Sequencing Center for Infectious Disease"/>
            <person name="Wu L."/>
            <person name="Ma J."/>
        </authorList>
    </citation>
    <scope>NUCLEOTIDE SEQUENCE [LARGE SCALE GENOMIC DNA]</scope>
    <source>
        <strain evidence="2 3">JCM 15933</strain>
    </source>
</reference>
<feature type="compositionally biased region" description="Polar residues" evidence="1">
    <location>
        <begin position="636"/>
        <end position="647"/>
    </location>
</feature>
<proteinExistence type="predicted"/>
<protein>
    <submittedName>
        <fullName evidence="2">Uncharacterized protein</fullName>
    </submittedName>
</protein>
<dbReference type="EMBL" id="BAAAQD010000029">
    <property type="protein sequence ID" value="GAA1560736.1"/>
    <property type="molecule type" value="Genomic_DNA"/>
</dbReference>
<name>A0ABN2CLT0_9ACTN</name>
<evidence type="ECO:0000313" key="2">
    <source>
        <dbReference type="EMBL" id="GAA1560736.1"/>
    </source>
</evidence>
<feature type="region of interest" description="Disordered" evidence="1">
    <location>
        <begin position="348"/>
        <end position="376"/>
    </location>
</feature>
<evidence type="ECO:0000313" key="3">
    <source>
        <dbReference type="Proteomes" id="UP001501470"/>
    </source>
</evidence>
<feature type="compositionally biased region" description="Low complexity" evidence="1">
    <location>
        <begin position="355"/>
        <end position="371"/>
    </location>
</feature>
<comment type="caution">
    <text evidence="2">The sequence shown here is derived from an EMBL/GenBank/DDBJ whole genome shotgun (WGS) entry which is preliminary data.</text>
</comment>